<dbReference type="GO" id="GO:0005737">
    <property type="term" value="C:cytoplasm"/>
    <property type="evidence" value="ECO:0007669"/>
    <property type="project" value="TreeGrafter"/>
</dbReference>
<feature type="coiled-coil region" evidence="1">
    <location>
        <begin position="979"/>
        <end position="1050"/>
    </location>
</feature>
<feature type="compositionally biased region" description="Acidic residues" evidence="2">
    <location>
        <begin position="1639"/>
        <end position="1652"/>
    </location>
</feature>
<accession>A0A3B0KEC1</accession>
<feature type="coiled-coil region" evidence="1">
    <location>
        <begin position="504"/>
        <end position="586"/>
    </location>
</feature>
<dbReference type="Proteomes" id="UP000268350">
    <property type="component" value="Unassembled WGS sequence"/>
</dbReference>
<dbReference type="PANTHER" id="PTHR45615">
    <property type="entry name" value="MYOSIN HEAVY CHAIN, NON-MUSCLE"/>
    <property type="match status" value="1"/>
</dbReference>
<dbReference type="GO" id="GO:0032982">
    <property type="term" value="C:myosin filament"/>
    <property type="evidence" value="ECO:0007669"/>
    <property type="project" value="TreeGrafter"/>
</dbReference>
<dbReference type="OrthoDB" id="6424487at2759"/>
<dbReference type="GO" id="GO:0016460">
    <property type="term" value="C:myosin II complex"/>
    <property type="evidence" value="ECO:0007669"/>
    <property type="project" value="TreeGrafter"/>
</dbReference>
<dbReference type="GO" id="GO:0016301">
    <property type="term" value="F:kinase activity"/>
    <property type="evidence" value="ECO:0007669"/>
    <property type="project" value="UniProtKB-KW"/>
</dbReference>
<feature type="compositionally biased region" description="Basic and acidic residues" evidence="2">
    <location>
        <begin position="1653"/>
        <end position="1667"/>
    </location>
</feature>
<sequence>MAENQTKTTSSKGFNEKRLTAPQILRPHNAGAGGVRSGTEPQSRAQASFPEDWQTLVVGKNKLKRKKKLSTSLTSVGDTVNQEKRTRIEGIHLQCRGKLRAKDTHTFEAAKVPNAAIKPAKTERPPVIIGGVTTTNVTAVPPQRIKRKLQENLDTIQKLNALTEQLRLEVNELKSSLITERGAVRALRAQNDADSRKWKNDVKKLQHTLDVTKKCNGSKKPNELANEANNASTSTHVTTADGLINYEIQRLTNEIAVLKEANKTKEEKSQIIGQADRLKAADMRQLKNAYENRLTQIQKSAKIEITRLLEEIKTKERNIGQLKKDLLTLQGPPGPKKRPSNEAKMSTTMKHKTNETSQKPKKPTTIPTTTSTTSTISKARKAKNEPDTNTRTTAPNPIHQAQVTPEITQLKNIELINNTKNAHKSTLEMRTTLKSSNNQKEEQQQIGATTWMTTLLNGHATARTKDNNNSDTDSALSSAPPSISPQPPSSGSDSGVIWQTLQDLDKLQKEAEMYHKENERLQAEVQLMKQELESAEKAAISHTHINELMHRIKELEEQQMHISDESNELREQNELLEFRILELEDDSDKMDSTCEGHCQRLQNLLEESAQHLEDRDKRCLQQLLQCVQQLDLDAMMPSGEQTKADQRLRHTQSHNRIVATVQPYSNCCAPPSAPPTPSKRSSSAAAAAAWQSSSLSESGVFVECDLSTSSTVYQHPHLQYYQERLDQLERKILVYESAGETQAQHLSQRLQREVLLEKEARELSDRVRQLIEENALLEEAKCEFEEAENDTRLHLQRNEVELEITRQRNVELEFSKDALSAKYKDCRAECLILREDLAAAETQLEHLHEERQRTKRQLEALRRSLPLLLICRLLALAKMGNDMSTNDSSRLYSGQCDGTEDTISQGESPRHSCDAREVIFLREEVKVLRSQLKDLNSRHYEAMESADSHWAEQEQEYKEREEAYLAKEVSLKQKIGQLQDCLREDSRAAAEKIQQLEETEMGLKTCLMRLTKEHRDLLEDNRVLRTQVESHKAQEQLEAEQQMAVALESEKRRCQALIDDLSFAQKLQASTEEALKQEAEGLRSQMYDLRKSFMHIEVTNGELKEEVGTLENKIRQMESQLKESEERARCLEDELRTKDELCQRMEREIGVIPEGFSLAHELYDSPAKRVKREEIKDLQSASLGLGCALREQRNSDTDFSSNREFQVLACNVKQLADHILASKNPSEVSTMYQSCHSDESLYARGVDEVAGEGKEGDVRGEGGAVVQVLPKPQRRSSKVQAALRRYRRLHAVNSSESKNEEKNISELPASMDVQSEPPVCVESLSELPASIEVASELPASMEAISELPASMEAPSEPPVSMETLNEVPASMQTLTEDSFFDADEDTSVLHPEMEPNEKLHSMRRKRKSLKRYICSRIYRGLVRRRALQRSLSSNSFHSMSSIYTLHSDTSFLSLRSQHASCVELPLAKACCVSIVQTESMATCAQEVQAAPETSECDIQCDLVDVEQRLLLLPDRTRRFVELLQSEVQDVQGFRARLLQEWESSESFRENIERVQDLYWTREPEPLESMKVFVSAKGGVRDLATILQPKTSFTLNKIEQRINERLVMFHCKKELRWSRQKRAEKMEALANAEGQQSTEQAEEDQEMEEQSEENQERAEQAEHQDNAAKKTKPLTHIDRPNNLFELMGVGLRC</sequence>
<evidence type="ECO:0000313" key="3">
    <source>
        <dbReference type="EMBL" id="SPP84026.1"/>
    </source>
</evidence>
<keyword evidence="3" id="KW-0418">Kinase</keyword>
<feature type="coiled-coil region" evidence="1">
    <location>
        <begin position="248"/>
        <end position="325"/>
    </location>
</feature>
<organism evidence="3 4">
    <name type="scientific">Drosophila guanche</name>
    <name type="common">Fruit fly</name>
    <dbReference type="NCBI Taxonomy" id="7266"/>
    <lineage>
        <taxon>Eukaryota</taxon>
        <taxon>Metazoa</taxon>
        <taxon>Ecdysozoa</taxon>
        <taxon>Arthropoda</taxon>
        <taxon>Hexapoda</taxon>
        <taxon>Insecta</taxon>
        <taxon>Pterygota</taxon>
        <taxon>Neoptera</taxon>
        <taxon>Endopterygota</taxon>
        <taxon>Diptera</taxon>
        <taxon>Brachycera</taxon>
        <taxon>Muscomorpha</taxon>
        <taxon>Ephydroidea</taxon>
        <taxon>Drosophilidae</taxon>
        <taxon>Drosophila</taxon>
        <taxon>Sophophora</taxon>
    </lineage>
</organism>
<feature type="coiled-coil region" evidence="1">
    <location>
        <begin position="718"/>
        <end position="797"/>
    </location>
</feature>
<keyword evidence="1" id="KW-0175">Coiled coil</keyword>
<dbReference type="PANTHER" id="PTHR45615:SF40">
    <property type="entry name" value="MYOSIN HEAVY CHAIN, NON-MUSCLE"/>
    <property type="match status" value="1"/>
</dbReference>
<name>A0A3B0KEC1_DROGU</name>
<feature type="compositionally biased region" description="Low complexity" evidence="2">
    <location>
        <begin position="363"/>
        <end position="377"/>
    </location>
</feature>
<feature type="coiled-coil region" evidence="1">
    <location>
        <begin position="1100"/>
        <end position="1148"/>
    </location>
</feature>
<dbReference type="GO" id="GO:0051015">
    <property type="term" value="F:actin filament binding"/>
    <property type="evidence" value="ECO:0007669"/>
    <property type="project" value="TreeGrafter"/>
</dbReference>
<feature type="region of interest" description="Disordered" evidence="2">
    <location>
        <begin position="1"/>
        <end position="47"/>
    </location>
</feature>
<dbReference type="OMA" id="MEVEAEF"/>
<keyword evidence="3" id="KW-0808">Transferase</keyword>
<feature type="region of interest" description="Disordered" evidence="2">
    <location>
        <begin position="887"/>
        <end position="909"/>
    </location>
</feature>
<dbReference type="STRING" id="7266.A0A3B0KEC1"/>
<feature type="coiled-coil region" evidence="1">
    <location>
        <begin position="146"/>
        <end position="176"/>
    </location>
</feature>
<feature type="region of interest" description="Disordered" evidence="2">
    <location>
        <begin position="461"/>
        <end position="496"/>
    </location>
</feature>
<feature type="region of interest" description="Disordered" evidence="2">
    <location>
        <begin position="1626"/>
        <end position="1675"/>
    </location>
</feature>
<dbReference type="EMBL" id="OUUW01000008">
    <property type="protein sequence ID" value="SPP84026.1"/>
    <property type="molecule type" value="Genomic_DNA"/>
</dbReference>
<feature type="compositionally biased region" description="Polar residues" evidence="2">
    <location>
        <begin position="1"/>
        <end position="13"/>
    </location>
</feature>
<evidence type="ECO:0000256" key="1">
    <source>
        <dbReference type="SAM" id="Coils"/>
    </source>
</evidence>
<proteinExistence type="predicted"/>
<feature type="region of interest" description="Disordered" evidence="2">
    <location>
        <begin position="1292"/>
        <end position="1315"/>
    </location>
</feature>
<gene>
    <name evidence="3" type="ORF">DGUA_6G016532</name>
</gene>
<feature type="region of interest" description="Disordered" evidence="2">
    <location>
        <begin position="326"/>
        <end position="396"/>
    </location>
</feature>
<protein>
    <submittedName>
        <fullName evidence="3">Blast:Janus kinase and microtubule-interacting protein 1</fullName>
    </submittedName>
</protein>
<evidence type="ECO:0000313" key="4">
    <source>
        <dbReference type="Proteomes" id="UP000268350"/>
    </source>
</evidence>
<feature type="coiled-coil region" evidence="1">
    <location>
        <begin position="823"/>
        <end position="864"/>
    </location>
</feature>
<reference evidence="4" key="1">
    <citation type="submission" date="2018-01" db="EMBL/GenBank/DDBJ databases">
        <authorList>
            <person name="Alioto T."/>
            <person name="Alioto T."/>
        </authorList>
    </citation>
    <scope>NUCLEOTIDE SEQUENCE [LARGE SCALE GENOMIC DNA]</scope>
</reference>
<evidence type="ECO:0000256" key="2">
    <source>
        <dbReference type="SAM" id="MobiDB-lite"/>
    </source>
</evidence>
<keyword evidence="4" id="KW-1185">Reference proteome</keyword>
<dbReference type="GO" id="GO:0000146">
    <property type="term" value="F:microfilament motor activity"/>
    <property type="evidence" value="ECO:0007669"/>
    <property type="project" value="TreeGrafter"/>
</dbReference>